<protein>
    <submittedName>
        <fullName evidence="1">Uncharacterized protein</fullName>
    </submittedName>
</protein>
<dbReference type="AlphaFoldDB" id="A0AAW6TXJ9"/>
<gene>
    <name evidence="1" type="ORF">QJ522_03895</name>
</gene>
<accession>A0AAW6TXJ9</accession>
<reference evidence="1" key="1">
    <citation type="submission" date="2023-05" db="EMBL/GenBank/DDBJ databases">
        <title>Anaerotaeda fermentans gen. nov., sp. nov., a novel anaerobic planctomycete of the new family within the order Sedimentisphaerales isolated from Taman Peninsula, Russia.</title>
        <authorList>
            <person name="Khomyakova M.A."/>
            <person name="Merkel A.Y."/>
            <person name="Slobodkin A.I."/>
        </authorList>
    </citation>
    <scope>NUCLEOTIDE SEQUENCE</scope>
    <source>
        <strain evidence="1">M17dextr</strain>
    </source>
</reference>
<dbReference type="InterPro" id="IPR014729">
    <property type="entry name" value="Rossmann-like_a/b/a_fold"/>
</dbReference>
<sequence>MDSRAILGGLLENVDPSCIQTVTFGTPGTLDFEIGRSVTRVAGVAHTQIDLSTASWDAEALIRFAGRCERPLALFEPYLFHLVRVRFGCECLYWSGFMGDPVSGSHLLDEDSRTWDQARHRFAGRNRYCRSTELAPPGFDAGEGLPSAPFVEPDQLCYDEQLDFAVRQGCYIKPIVLLRGYHYRTPFLHPVWTRFILGVPRRYRQGQYLYKEILKAAYPRLFALPMKNHFGLPLAAPRWRRTLRRQQLRMRGAAKRFFPWIDWGISPGTNYIDFDCGLRERADLKAVVHDSIQDLKKRRIVEWIDIDAIWDRHQKRRGNHADALTLLASIEINLKAEEMGRK</sequence>
<dbReference type="Gene3D" id="3.40.50.620">
    <property type="entry name" value="HUPs"/>
    <property type="match status" value="1"/>
</dbReference>
<dbReference type="RefSeq" id="WP_349243588.1">
    <property type="nucleotide sequence ID" value="NZ_JASCXX010000003.1"/>
</dbReference>
<evidence type="ECO:0000313" key="2">
    <source>
        <dbReference type="Proteomes" id="UP001431776"/>
    </source>
</evidence>
<proteinExistence type="predicted"/>
<comment type="caution">
    <text evidence="1">The sequence shown here is derived from an EMBL/GenBank/DDBJ whole genome shotgun (WGS) entry which is preliminary data.</text>
</comment>
<organism evidence="1 2">
    <name type="scientific">Anaerobaca lacustris</name>
    <dbReference type="NCBI Taxonomy" id="3044600"/>
    <lineage>
        <taxon>Bacteria</taxon>
        <taxon>Pseudomonadati</taxon>
        <taxon>Planctomycetota</taxon>
        <taxon>Phycisphaerae</taxon>
        <taxon>Sedimentisphaerales</taxon>
        <taxon>Anaerobacaceae</taxon>
        <taxon>Anaerobaca</taxon>
    </lineage>
</organism>
<dbReference type="Proteomes" id="UP001431776">
    <property type="component" value="Unassembled WGS sequence"/>
</dbReference>
<evidence type="ECO:0000313" key="1">
    <source>
        <dbReference type="EMBL" id="MDI6448179.1"/>
    </source>
</evidence>
<name>A0AAW6TXJ9_9BACT</name>
<dbReference type="EMBL" id="JASCXX010000003">
    <property type="protein sequence ID" value="MDI6448179.1"/>
    <property type="molecule type" value="Genomic_DNA"/>
</dbReference>
<keyword evidence="2" id="KW-1185">Reference proteome</keyword>
<dbReference type="SUPFAM" id="SSF52402">
    <property type="entry name" value="Adenine nucleotide alpha hydrolases-like"/>
    <property type="match status" value="1"/>
</dbReference>